<reference evidence="5" key="1">
    <citation type="journal article" date="2023" name="Science">
        <title>Elucidation of the pathway for biosynthesis of saponin adjuvants from the soapbark tree.</title>
        <authorList>
            <person name="Reed J."/>
            <person name="Orme A."/>
            <person name="El-Demerdash A."/>
            <person name="Owen C."/>
            <person name="Martin L.B.B."/>
            <person name="Misra R.C."/>
            <person name="Kikuchi S."/>
            <person name="Rejzek M."/>
            <person name="Martin A.C."/>
            <person name="Harkess A."/>
            <person name="Leebens-Mack J."/>
            <person name="Louveau T."/>
            <person name="Stephenson M.J."/>
            <person name="Osbourn A."/>
        </authorList>
    </citation>
    <scope>NUCLEOTIDE SEQUENCE</scope>
    <source>
        <strain evidence="5">S10</strain>
    </source>
</reference>
<dbReference type="Proteomes" id="UP001163823">
    <property type="component" value="Chromosome 3"/>
</dbReference>
<dbReference type="PANTHER" id="PTHR33432:SF20">
    <property type="entry name" value="PROTEIN EMSY-LIKE 1"/>
    <property type="match status" value="1"/>
</dbReference>
<dbReference type="CDD" id="cd20404">
    <property type="entry name" value="Tudor_Agenet_AtEML-like"/>
    <property type="match status" value="1"/>
</dbReference>
<evidence type="ECO:0000313" key="6">
    <source>
        <dbReference type="Proteomes" id="UP001163823"/>
    </source>
</evidence>
<dbReference type="SUPFAM" id="SSF63748">
    <property type="entry name" value="Tudor/PWWP/MBT"/>
    <property type="match status" value="1"/>
</dbReference>
<proteinExistence type="predicted"/>
<dbReference type="SUPFAM" id="SSF158639">
    <property type="entry name" value="ENT-like"/>
    <property type="match status" value="1"/>
</dbReference>
<dbReference type="GO" id="GO:0005634">
    <property type="term" value="C:nucleus"/>
    <property type="evidence" value="ECO:0007669"/>
    <property type="project" value="UniProtKB-SubCell"/>
</dbReference>
<evidence type="ECO:0000256" key="2">
    <source>
        <dbReference type="ARBA" id="ARBA00023242"/>
    </source>
</evidence>
<dbReference type="Gene3D" id="1.10.1240.40">
    <property type="entry name" value="ENT domain"/>
    <property type="match status" value="1"/>
</dbReference>
<name>A0AAD7VHN1_QUISA</name>
<dbReference type="KEGG" id="qsa:O6P43_005847"/>
<feature type="domain" description="ENT" evidence="4">
    <location>
        <begin position="64"/>
        <end position="151"/>
    </location>
</feature>
<dbReference type="InterPro" id="IPR005491">
    <property type="entry name" value="ENT_dom"/>
</dbReference>
<sequence>MDARKRGRPEACYNANGGFKKSKQGTDDDLPPSYQKRVPRGSSVAGNERSAVGSVSYSRIHGDMEAQIHCLEQEAYSSVLCAFKAQSDALSWEKEGLITELRKELRVSDDEHREILSRVNNDDIIHRIREWRKGGDYQPAKCSTSHPVHDVLPSPTVSASRKKQKTSQLQVQPLPDSLMRSRQYNSASYAGNRHFTSRSSSGNVVPNVPDLLIGKKVWTRWPADNHFYEAVITDYNSAEGRHALVYNINTANETWEWVDLKEISPEDIQWEGDDHGISHQGGHGGQGHAVNKYSNHIGNTLGAGRGRRHPKVQSGREFFPSQNGIGKRSLDDIEFLYTDSLVKEVERVFAVSHPDPLELEKAKNLLEEQEQALVDAIARLVDASDG</sequence>
<dbReference type="InterPro" id="IPR033485">
    <property type="entry name" value="EMSY-LIKE_plant"/>
</dbReference>
<dbReference type="SMART" id="SM01191">
    <property type="entry name" value="ENT"/>
    <property type="match status" value="1"/>
</dbReference>
<dbReference type="AlphaFoldDB" id="A0AAD7VHN1"/>
<dbReference type="GO" id="GO:0050832">
    <property type="term" value="P:defense response to fungus"/>
    <property type="evidence" value="ECO:0007669"/>
    <property type="project" value="InterPro"/>
</dbReference>
<gene>
    <name evidence="5" type="ORF">O6P43_005847</name>
</gene>
<dbReference type="SMART" id="SM00743">
    <property type="entry name" value="Agenet"/>
    <property type="match status" value="1"/>
</dbReference>
<dbReference type="InterPro" id="IPR014002">
    <property type="entry name" value="Agenet_dom_plant"/>
</dbReference>
<comment type="caution">
    <text evidence="5">The sequence shown here is derived from an EMBL/GenBank/DDBJ whole genome shotgun (WGS) entry which is preliminary data.</text>
</comment>
<evidence type="ECO:0000256" key="3">
    <source>
        <dbReference type="SAM" id="MobiDB-lite"/>
    </source>
</evidence>
<organism evidence="5 6">
    <name type="scientific">Quillaja saponaria</name>
    <name type="common">Soap bark tree</name>
    <dbReference type="NCBI Taxonomy" id="32244"/>
    <lineage>
        <taxon>Eukaryota</taxon>
        <taxon>Viridiplantae</taxon>
        <taxon>Streptophyta</taxon>
        <taxon>Embryophyta</taxon>
        <taxon>Tracheophyta</taxon>
        <taxon>Spermatophyta</taxon>
        <taxon>Magnoliopsida</taxon>
        <taxon>eudicotyledons</taxon>
        <taxon>Gunneridae</taxon>
        <taxon>Pentapetalae</taxon>
        <taxon>rosids</taxon>
        <taxon>fabids</taxon>
        <taxon>Fabales</taxon>
        <taxon>Quillajaceae</taxon>
        <taxon>Quillaja</taxon>
    </lineage>
</organism>
<keyword evidence="6" id="KW-1185">Reference proteome</keyword>
<keyword evidence="2" id="KW-0539">Nucleus</keyword>
<comment type="subcellular location">
    <subcellularLocation>
        <location evidence="1">Nucleus</location>
    </subcellularLocation>
</comment>
<dbReference type="FunFam" id="1.10.1240.40:FF:000005">
    <property type="entry name" value="ENT domain containing protein, expressed"/>
    <property type="match status" value="1"/>
</dbReference>
<evidence type="ECO:0000259" key="4">
    <source>
        <dbReference type="PROSITE" id="PS51138"/>
    </source>
</evidence>
<dbReference type="Pfam" id="PF03735">
    <property type="entry name" value="ENT"/>
    <property type="match status" value="1"/>
</dbReference>
<dbReference type="Gene3D" id="2.30.30.140">
    <property type="match status" value="1"/>
</dbReference>
<dbReference type="InterPro" id="IPR036142">
    <property type="entry name" value="ENT_dom-like_sf"/>
</dbReference>
<dbReference type="PROSITE" id="PS51138">
    <property type="entry name" value="ENT"/>
    <property type="match status" value="1"/>
</dbReference>
<feature type="region of interest" description="Disordered" evidence="3">
    <location>
        <begin position="1"/>
        <end position="50"/>
    </location>
</feature>
<dbReference type="PANTHER" id="PTHR33432">
    <property type="entry name" value="PROTEIN EMSY-LIKE 4"/>
    <property type="match status" value="1"/>
</dbReference>
<protein>
    <submittedName>
        <fullName evidence="5">Protein EMSY-LIKE 3</fullName>
    </submittedName>
</protein>
<evidence type="ECO:0000313" key="5">
    <source>
        <dbReference type="EMBL" id="KAJ7976014.1"/>
    </source>
</evidence>
<evidence type="ECO:0000256" key="1">
    <source>
        <dbReference type="ARBA" id="ARBA00004123"/>
    </source>
</evidence>
<accession>A0AAD7VHN1</accession>
<dbReference type="EMBL" id="JARAOO010000003">
    <property type="protein sequence ID" value="KAJ7976014.1"/>
    <property type="molecule type" value="Genomic_DNA"/>
</dbReference>